<proteinExistence type="predicted"/>
<gene>
    <name evidence="1" type="ordered locus">Lcho_0113</name>
</gene>
<evidence type="ECO:0000313" key="2">
    <source>
        <dbReference type="Proteomes" id="UP000001693"/>
    </source>
</evidence>
<dbReference type="Proteomes" id="UP000001693">
    <property type="component" value="Chromosome"/>
</dbReference>
<dbReference type="InterPro" id="IPR021317">
    <property type="entry name" value="DUF2917"/>
</dbReference>
<accession>B1Y641</accession>
<keyword evidence="2" id="KW-1185">Reference proteome</keyword>
<protein>
    <recommendedName>
        <fullName evidence="3">DUF2917 domain-containing protein</fullName>
    </recommendedName>
</protein>
<evidence type="ECO:0008006" key="3">
    <source>
        <dbReference type="Google" id="ProtNLM"/>
    </source>
</evidence>
<dbReference type="OrthoDB" id="9005660at2"/>
<dbReference type="Pfam" id="PF11142">
    <property type="entry name" value="DUF2917"/>
    <property type="match status" value="1"/>
</dbReference>
<organism evidence="1 2">
    <name type="scientific">Leptothrix cholodnii (strain ATCC 51168 / LMG 8142 / SP-6)</name>
    <name type="common">Leptothrix discophora (strain SP-6)</name>
    <dbReference type="NCBI Taxonomy" id="395495"/>
    <lineage>
        <taxon>Bacteria</taxon>
        <taxon>Pseudomonadati</taxon>
        <taxon>Pseudomonadota</taxon>
        <taxon>Betaproteobacteria</taxon>
        <taxon>Burkholderiales</taxon>
        <taxon>Sphaerotilaceae</taxon>
        <taxon>Leptothrix</taxon>
    </lineage>
</organism>
<dbReference type="EMBL" id="CP001013">
    <property type="protein sequence ID" value="ACB32388.1"/>
    <property type="molecule type" value="Genomic_DNA"/>
</dbReference>
<name>B1Y641_LEPCP</name>
<dbReference type="AlphaFoldDB" id="B1Y641"/>
<reference evidence="1 2" key="1">
    <citation type="submission" date="2008-03" db="EMBL/GenBank/DDBJ databases">
        <title>Complete sequence of Leptothrix cholodnii SP-6.</title>
        <authorList>
            <consortium name="US DOE Joint Genome Institute"/>
            <person name="Copeland A."/>
            <person name="Lucas S."/>
            <person name="Lapidus A."/>
            <person name="Glavina del Rio T."/>
            <person name="Dalin E."/>
            <person name="Tice H."/>
            <person name="Bruce D."/>
            <person name="Goodwin L."/>
            <person name="Pitluck S."/>
            <person name="Chertkov O."/>
            <person name="Brettin T."/>
            <person name="Detter J.C."/>
            <person name="Han C."/>
            <person name="Kuske C.R."/>
            <person name="Schmutz J."/>
            <person name="Larimer F."/>
            <person name="Land M."/>
            <person name="Hauser L."/>
            <person name="Kyrpides N."/>
            <person name="Lykidis A."/>
            <person name="Emerson D."/>
            <person name="Richardson P."/>
        </authorList>
    </citation>
    <scope>NUCLEOTIDE SEQUENCE [LARGE SCALE GENOMIC DNA]</scope>
    <source>
        <strain evidence="2">ATCC 51168 / LMG 8142 / SP-6</strain>
    </source>
</reference>
<sequence>MSIELWMRKTHESGDFSKAAGGSVSALQTHQWRVARAGVLQVQDGPLWLTRDGDPDDHVLQPGDHLHLRAGERVTVGAWRPAQATAWQWRPDPVESVGQRFGRALVFLAAGALDRLARGLEGWAALARTAAASASRAHGCISAGDSMASSGALK</sequence>
<evidence type="ECO:0000313" key="1">
    <source>
        <dbReference type="EMBL" id="ACB32388.1"/>
    </source>
</evidence>
<dbReference type="KEGG" id="lch:Lcho_0113"/>
<dbReference type="HOGENOM" id="CLU_1702093_0_0_4"/>